<dbReference type="EMBL" id="KB445791">
    <property type="protein sequence ID" value="EMD41981.1"/>
    <property type="molecule type" value="Genomic_DNA"/>
</dbReference>
<evidence type="ECO:0000256" key="3">
    <source>
        <dbReference type="ARBA" id="ARBA00023121"/>
    </source>
</evidence>
<dbReference type="SMART" id="SM00248">
    <property type="entry name" value="ANK"/>
    <property type="match status" value="1"/>
</dbReference>
<dbReference type="GO" id="GO:0000062">
    <property type="term" value="F:fatty-acyl-CoA binding"/>
    <property type="evidence" value="ECO:0007669"/>
    <property type="project" value="InterPro"/>
</dbReference>
<dbReference type="AlphaFoldDB" id="M2RST3"/>
<evidence type="ECO:0000256" key="2">
    <source>
        <dbReference type="ARBA" id="ARBA00023043"/>
    </source>
</evidence>
<evidence type="ECO:0000313" key="6">
    <source>
        <dbReference type="EMBL" id="EMD41981.1"/>
    </source>
</evidence>
<dbReference type="OrthoDB" id="341259at2759"/>
<dbReference type="PANTHER" id="PTHR24119">
    <property type="entry name" value="ACYL-COA-BINDING DOMAIN-CONTAINING PROTEIN 6"/>
    <property type="match status" value="1"/>
</dbReference>
<keyword evidence="1" id="KW-0677">Repeat</keyword>
<protein>
    <recommendedName>
        <fullName evidence="5">ACB domain-containing protein</fullName>
    </recommendedName>
</protein>
<dbReference type="HOGENOM" id="CLU_050309_3_0_1"/>
<reference evidence="6 7" key="1">
    <citation type="journal article" date="2012" name="Proc. Natl. Acad. Sci. U.S.A.">
        <title>Comparative genomics of Ceriporiopsis subvermispora and Phanerochaete chrysosporium provide insight into selective ligninolysis.</title>
        <authorList>
            <person name="Fernandez-Fueyo E."/>
            <person name="Ruiz-Duenas F.J."/>
            <person name="Ferreira P."/>
            <person name="Floudas D."/>
            <person name="Hibbett D.S."/>
            <person name="Canessa P."/>
            <person name="Larrondo L.F."/>
            <person name="James T.Y."/>
            <person name="Seelenfreund D."/>
            <person name="Lobos S."/>
            <person name="Polanco R."/>
            <person name="Tello M."/>
            <person name="Honda Y."/>
            <person name="Watanabe T."/>
            <person name="Watanabe T."/>
            <person name="Ryu J.S."/>
            <person name="Kubicek C.P."/>
            <person name="Schmoll M."/>
            <person name="Gaskell J."/>
            <person name="Hammel K.E."/>
            <person name="St John F.J."/>
            <person name="Vanden Wymelenberg A."/>
            <person name="Sabat G."/>
            <person name="Splinter BonDurant S."/>
            <person name="Syed K."/>
            <person name="Yadav J.S."/>
            <person name="Doddapaneni H."/>
            <person name="Subramanian V."/>
            <person name="Lavin J.L."/>
            <person name="Oguiza J.A."/>
            <person name="Perez G."/>
            <person name="Pisabarro A.G."/>
            <person name="Ramirez L."/>
            <person name="Santoyo F."/>
            <person name="Master E."/>
            <person name="Coutinho P.M."/>
            <person name="Henrissat B."/>
            <person name="Lombard V."/>
            <person name="Magnuson J.K."/>
            <person name="Kuees U."/>
            <person name="Hori C."/>
            <person name="Igarashi K."/>
            <person name="Samejima M."/>
            <person name="Held B.W."/>
            <person name="Barry K.W."/>
            <person name="LaButti K.M."/>
            <person name="Lapidus A."/>
            <person name="Lindquist E.A."/>
            <person name="Lucas S.M."/>
            <person name="Riley R."/>
            <person name="Salamov A.A."/>
            <person name="Hoffmeister D."/>
            <person name="Schwenk D."/>
            <person name="Hadar Y."/>
            <person name="Yarden O."/>
            <person name="de Vries R.P."/>
            <person name="Wiebenga A."/>
            <person name="Stenlid J."/>
            <person name="Eastwood D."/>
            <person name="Grigoriev I.V."/>
            <person name="Berka R.M."/>
            <person name="Blanchette R.A."/>
            <person name="Kersten P."/>
            <person name="Martinez A.T."/>
            <person name="Vicuna R."/>
            <person name="Cullen D."/>
        </authorList>
    </citation>
    <scope>NUCLEOTIDE SEQUENCE [LARGE SCALE GENOMIC DNA]</scope>
    <source>
        <strain evidence="6 7">B</strain>
    </source>
</reference>
<dbReference type="SUPFAM" id="SSF48403">
    <property type="entry name" value="Ankyrin repeat"/>
    <property type="match status" value="1"/>
</dbReference>
<keyword evidence="2 4" id="KW-0040">ANK repeat</keyword>
<dbReference type="PROSITE" id="PS50088">
    <property type="entry name" value="ANK_REPEAT"/>
    <property type="match status" value="1"/>
</dbReference>
<organism evidence="6 7">
    <name type="scientific">Ceriporiopsis subvermispora (strain B)</name>
    <name type="common">White-rot fungus</name>
    <name type="synonym">Gelatoporia subvermispora</name>
    <dbReference type="NCBI Taxonomy" id="914234"/>
    <lineage>
        <taxon>Eukaryota</taxon>
        <taxon>Fungi</taxon>
        <taxon>Dikarya</taxon>
        <taxon>Basidiomycota</taxon>
        <taxon>Agaricomycotina</taxon>
        <taxon>Agaricomycetes</taxon>
        <taxon>Polyporales</taxon>
        <taxon>Gelatoporiaceae</taxon>
        <taxon>Gelatoporia</taxon>
    </lineage>
</organism>
<dbReference type="PROSITE" id="PS50297">
    <property type="entry name" value="ANK_REP_REGION"/>
    <property type="match status" value="1"/>
</dbReference>
<dbReference type="PANTHER" id="PTHR24119:SF0">
    <property type="entry name" value="ACYL-COA-BINDING DOMAIN-CONTAINING PROTEIN 6"/>
    <property type="match status" value="1"/>
</dbReference>
<dbReference type="InterPro" id="IPR036770">
    <property type="entry name" value="Ankyrin_rpt-contain_sf"/>
</dbReference>
<sequence length="234" mass="25608">MSQNLSPEFREAAQYLTNATSLSGVSNATKLELYGLYKFLTVSPSPNTSRPSLFDFTGRAKWDAWDNACKTYGESNNRAEARYLEIARSLGWTPSEASEQLLNRQQDGPETLWDEELGLELERETQGGGGMGNAVSVMTGSETENRSTLGGFAISGDVAGLKNFIRTHTSTNLNELNEDGYTPLHLACDRGNLAIVHLLLSEGADKEVKDADDMTPVELARFAGHQEIVQLLES</sequence>
<evidence type="ECO:0000256" key="1">
    <source>
        <dbReference type="ARBA" id="ARBA00022737"/>
    </source>
</evidence>
<proteinExistence type="predicted"/>
<accession>M2RST3</accession>
<evidence type="ECO:0000313" key="7">
    <source>
        <dbReference type="Proteomes" id="UP000016930"/>
    </source>
</evidence>
<name>M2RST3_CERS8</name>
<feature type="domain" description="ACB" evidence="5">
    <location>
        <begin position="5"/>
        <end position="96"/>
    </location>
</feature>
<keyword evidence="7" id="KW-1185">Reference proteome</keyword>
<dbReference type="InterPro" id="IPR035984">
    <property type="entry name" value="Acyl-CoA-binding_sf"/>
</dbReference>
<dbReference type="Gene3D" id="1.25.40.20">
    <property type="entry name" value="Ankyrin repeat-containing domain"/>
    <property type="match status" value="1"/>
</dbReference>
<dbReference type="InterPro" id="IPR014352">
    <property type="entry name" value="FERM/acyl-CoA-bd_prot_sf"/>
</dbReference>
<keyword evidence="3" id="KW-0446">Lipid-binding</keyword>
<dbReference type="PROSITE" id="PS51228">
    <property type="entry name" value="ACB_2"/>
    <property type="match status" value="1"/>
</dbReference>
<feature type="repeat" description="ANK" evidence="4">
    <location>
        <begin position="179"/>
        <end position="211"/>
    </location>
</feature>
<dbReference type="Gene3D" id="1.20.80.10">
    <property type="match status" value="1"/>
</dbReference>
<dbReference type="InterPro" id="IPR002110">
    <property type="entry name" value="Ankyrin_rpt"/>
</dbReference>
<evidence type="ECO:0000259" key="5">
    <source>
        <dbReference type="PROSITE" id="PS51228"/>
    </source>
</evidence>
<dbReference type="InterPro" id="IPR000582">
    <property type="entry name" value="Acyl-CoA-binding_protein"/>
</dbReference>
<dbReference type="PRINTS" id="PR00689">
    <property type="entry name" value="ACOABINDINGP"/>
</dbReference>
<gene>
    <name evidence="6" type="ORF">CERSUDRAFT_61942</name>
</gene>
<evidence type="ECO:0000256" key="4">
    <source>
        <dbReference type="PROSITE-ProRule" id="PRU00023"/>
    </source>
</evidence>
<dbReference type="SUPFAM" id="SSF47027">
    <property type="entry name" value="Acyl-CoA binding protein"/>
    <property type="match status" value="1"/>
</dbReference>
<dbReference type="STRING" id="914234.M2RST3"/>
<dbReference type="Pfam" id="PF00887">
    <property type="entry name" value="ACBP"/>
    <property type="match status" value="1"/>
</dbReference>
<dbReference type="Pfam" id="PF12796">
    <property type="entry name" value="Ank_2"/>
    <property type="match status" value="1"/>
</dbReference>
<dbReference type="Proteomes" id="UP000016930">
    <property type="component" value="Unassembled WGS sequence"/>
</dbReference>